<dbReference type="PANTHER" id="PTHR13593">
    <property type="match status" value="1"/>
</dbReference>
<dbReference type="SUPFAM" id="SSF51695">
    <property type="entry name" value="PLC-like phosphodiesterases"/>
    <property type="match status" value="1"/>
</dbReference>
<dbReference type="Ensembl" id="ENSNBRT00000021255.1">
    <property type="protein sequence ID" value="ENSNBRP00000020695.1"/>
    <property type="gene ID" value="ENSNBRG00000015917.1"/>
</dbReference>
<dbReference type="GeneTree" id="ENSGT00940000165420"/>
<feature type="domain" description="Phosphatidylinositol-specific phospholipase C X" evidence="1">
    <location>
        <begin position="25"/>
        <end position="197"/>
    </location>
</feature>
<dbReference type="InterPro" id="IPR051057">
    <property type="entry name" value="PI-PLC_domain"/>
</dbReference>
<dbReference type="InterPro" id="IPR017946">
    <property type="entry name" value="PLC-like_Pdiesterase_TIM-brl"/>
</dbReference>
<dbReference type="GO" id="GO:0008081">
    <property type="term" value="F:phosphoric diester hydrolase activity"/>
    <property type="evidence" value="ECO:0007669"/>
    <property type="project" value="InterPro"/>
</dbReference>
<evidence type="ECO:0000313" key="2">
    <source>
        <dbReference type="Ensembl" id="ENSNBRP00000020695.1"/>
    </source>
</evidence>
<dbReference type="Bgee" id="ENSNBRG00000015917">
    <property type="expression patterns" value="Expressed in mesonephros and 6 other cell types or tissues"/>
</dbReference>
<dbReference type="GeneID" id="102778038"/>
<dbReference type="OMA" id="LREIHAW"/>
<dbReference type="PANTHER" id="PTHR13593:SF131">
    <property type="entry name" value="PI-PLC X DOMAIN-CONTAINING PROTEIN 1"/>
    <property type="match status" value="1"/>
</dbReference>
<dbReference type="Gene3D" id="3.20.20.190">
    <property type="entry name" value="Phosphatidylinositol (PI) phosphodiesterase"/>
    <property type="match status" value="1"/>
</dbReference>
<dbReference type="STRING" id="32507.ENSNBRP00000020695"/>
<name>A0A3Q4HC17_NEOBR</name>
<sequence length="315" mass="36484">MSAHKGKGNIKIANYADWMSQLPSELWTIPLFKLAIPGSHDSLSYDLDPSSAIIEPDNLKRFSWIYCLRRIVRTWGMTQEYTITMQLEAGVRYFDLRIARKRNDHHPTRLYFYHGLYTSTDVETVLREIHAWTVAHPKEVIILAFSNFNGFEKNIKDKLHNHLIGFIKTMFGSKLVPPGIPTLQNCWDQGKNVIVSYDYPESYHPEMWRKITYYYANSMDRAQIKSKISEALGEEKTSNYFFVCGLNMTLPADHRILIYILRLCDSFPNVIRRGLPKLLKWLKQQSGVNIVASDLATRKDFVSTVVELNSALMKP</sequence>
<dbReference type="SMART" id="SM00148">
    <property type="entry name" value="PLCXc"/>
    <property type="match status" value="1"/>
</dbReference>
<evidence type="ECO:0000259" key="1">
    <source>
        <dbReference type="SMART" id="SM00148"/>
    </source>
</evidence>
<reference evidence="2" key="1">
    <citation type="submission" date="2025-05" db="UniProtKB">
        <authorList>
            <consortium name="Ensembl"/>
        </authorList>
    </citation>
    <scope>IDENTIFICATION</scope>
</reference>
<evidence type="ECO:0000313" key="3">
    <source>
        <dbReference type="Proteomes" id="UP000261580"/>
    </source>
</evidence>
<dbReference type="Ensembl" id="ENSNBRT00000021264.1">
    <property type="protein sequence ID" value="ENSNBRP00000020704.1"/>
    <property type="gene ID" value="ENSNBRG00000015917.1"/>
</dbReference>
<dbReference type="RefSeq" id="XP_006797060.1">
    <property type="nucleotide sequence ID" value="XM_006796997.1"/>
</dbReference>
<dbReference type="Pfam" id="PF26146">
    <property type="entry name" value="PI-PLC_X"/>
    <property type="match status" value="1"/>
</dbReference>
<proteinExistence type="predicted"/>
<dbReference type="InterPro" id="IPR000909">
    <property type="entry name" value="PLipase_C_PInositol-sp_X_dom"/>
</dbReference>
<keyword evidence="3" id="KW-1185">Reference proteome</keyword>
<dbReference type="PROSITE" id="PS50007">
    <property type="entry name" value="PIPLC_X_DOMAIN"/>
    <property type="match status" value="1"/>
</dbReference>
<dbReference type="RefSeq" id="XP_035766320.1">
    <property type="nucleotide sequence ID" value="XM_035910427.1"/>
</dbReference>
<organism evidence="2 3">
    <name type="scientific">Neolamprologus brichardi</name>
    <name type="common">Fairy cichlid</name>
    <name type="synonym">Lamprologus brichardi</name>
    <dbReference type="NCBI Taxonomy" id="32507"/>
    <lineage>
        <taxon>Eukaryota</taxon>
        <taxon>Metazoa</taxon>
        <taxon>Chordata</taxon>
        <taxon>Craniata</taxon>
        <taxon>Vertebrata</taxon>
        <taxon>Euteleostomi</taxon>
        <taxon>Actinopterygii</taxon>
        <taxon>Neopterygii</taxon>
        <taxon>Teleostei</taxon>
        <taxon>Neoteleostei</taxon>
        <taxon>Acanthomorphata</taxon>
        <taxon>Ovalentaria</taxon>
        <taxon>Cichlomorphae</taxon>
        <taxon>Cichliformes</taxon>
        <taxon>Cichlidae</taxon>
        <taxon>African cichlids</taxon>
        <taxon>Pseudocrenilabrinae</taxon>
        <taxon>Lamprologini</taxon>
        <taxon>Neolamprologus</taxon>
    </lineage>
</organism>
<dbReference type="AlphaFoldDB" id="A0A3Q4HC17"/>
<dbReference type="Proteomes" id="UP000261580">
    <property type="component" value="Unassembled WGS sequence"/>
</dbReference>
<accession>A0A3Q4HC17</accession>
<dbReference type="GO" id="GO:0006629">
    <property type="term" value="P:lipid metabolic process"/>
    <property type="evidence" value="ECO:0007669"/>
    <property type="project" value="InterPro"/>
</dbReference>
<protein>
    <submittedName>
        <fullName evidence="2">PI-PLC X domain-containing protein 1-like</fullName>
    </submittedName>
</protein>